<evidence type="ECO:0000256" key="1">
    <source>
        <dbReference type="SAM" id="MobiDB-lite"/>
    </source>
</evidence>
<reference evidence="2" key="1">
    <citation type="submission" date="2022-10" db="EMBL/GenBank/DDBJ databases">
        <title>Culturing micro-colonial fungi from biological soil crusts in the Mojave desert and describing Neophaeococcomyces mojavensis, and introducing the new genera and species Taxawa tesnikishii.</title>
        <authorList>
            <person name="Kurbessoian T."/>
            <person name="Stajich J.E."/>
        </authorList>
    </citation>
    <scope>NUCLEOTIDE SEQUENCE</scope>
    <source>
        <strain evidence="2">TK_41</strain>
    </source>
</reference>
<sequence>MTTPNLFDESPGMNANRSVKYFRRVHAGINIYTGLPEKHIALVEPCQCDIDPLEVNEYQDVMKFCTETTLFEPLQHTPAMDGRCHAGFDPDTLEFFCHEIPEPQKSCRCKYLPIEYDYENREISEEDTYWGYIARLNAKVKKYNMQAVPRWFSKAYAQTLHPDVEGEMELIFGPIEPNSYAQNFCTIFVAIEGSAAQPIDLTGDDLDDDVYETGDEPRSTIQLGDYRNPPAPGHCRCRSCESYDRGGCDYGCGKCFGPCEVTGKFVMVYDDDDEHEEDSDDDKTVVGSPRLEIPADEETLAASVE</sequence>
<gene>
    <name evidence="2" type="ORF">H2200_000131</name>
</gene>
<comment type="caution">
    <text evidence="2">The sequence shown here is derived from an EMBL/GenBank/DDBJ whole genome shotgun (WGS) entry which is preliminary data.</text>
</comment>
<evidence type="ECO:0000313" key="2">
    <source>
        <dbReference type="EMBL" id="KAJ9616413.1"/>
    </source>
</evidence>
<proteinExistence type="predicted"/>
<feature type="compositionally biased region" description="Acidic residues" evidence="1">
    <location>
        <begin position="271"/>
        <end position="281"/>
    </location>
</feature>
<feature type="region of interest" description="Disordered" evidence="1">
    <location>
        <begin position="271"/>
        <end position="305"/>
    </location>
</feature>
<organism evidence="2 3">
    <name type="scientific">Cladophialophora chaetospira</name>
    <dbReference type="NCBI Taxonomy" id="386627"/>
    <lineage>
        <taxon>Eukaryota</taxon>
        <taxon>Fungi</taxon>
        <taxon>Dikarya</taxon>
        <taxon>Ascomycota</taxon>
        <taxon>Pezizomycotina</taxon>
        <taxon>Eurotiomycetes</taxon>
        <taxon>Chaetothyriomycetidae</taxon>
        <taxon>Chaetothyriales</taxon>
        <taxon>Herpotrichiellaceae</taxon>
        <taxon>Cladophialophora</taxon>
    </lineage>
</organism>
<evidence type="ECO:0000313" key="3">
    <source>
        <dbReference type="Proteomes" id="UP001172673"/>
    </source>
</evidence>
<keyword evidence="3" id="KW-1185">Reference proteome</keyword>
<dbReference type="Proteomes" id="UP001172673">
    <property type="component" value="Unassembled WGS sequence"/>
</dbReference>
<dbReference type="EMBL" id="JAPDRK010000001">
    <property type="protein sequence ID" value="KAJ9616413.1"/>
    <property type="molecule type" value="Genomic_DNA"/>
</dbReference>
<accession>A0AA38XMV3</accession>
<protein>
    <submittedName>
        <fullName evidence="2">Uncharacterized protein</fullName>
    </submittedName>
</protein>
<dbReference type="AlphaFoldDB" id="A0AA38XMV3"/>
<name>A0AA38XMV3_9EURO</name>